<evidence type="ECO:0000313" key="1">
    <source>
        <dbReference type="EMBL" id="TQM77133.1"/>
    </source>
</evidence>
<dbReference type="InterPro" id="IPR045592">
    <property type="entry name" value="DUF6461"/>
</dbReference>
<dbReference type="EMBL" id="VFPQ01000001">
    <property type="protein sequence ID" value="TQM77133.1"/>
    <property type="molecule type" value="Genomic_DNA"/>
</dbReference>
<organism evidence="1 2">
    <name type="scientific">Thermopolyspora flexuosa</name>
    <dbReference type="NCBI Taxonomy" id="103836"/>
    <lineage>
        <taxon>Bacteria</taxon>
        <taxon>Bacillati</taxon>
        <taxon>Actinomycetota</taxon>
        <taxon>Actinomycetes</taxon>
        <taxon>Streptosporangiales</taxon>
        <taxon>Streptosporangiaceae</taxon>
        <taxon>Thermopolyspora</taxon>
    </lineage>
</organism>
<name>A0A543J2T5_9ACTN</name>
<dbReference type="Pfam" id="PF20062">
    <property type="entry name" value="DUF6461"/>
    <property type="match status" value="1"/>
</dbReference>
<dbReference type="Proteomes" id="UP000319213">
    <property type="component" value="Unassembled WGS sequence"/>
</dbReference>
<dbReference type="AlphaFoldDB" id="A0A543J2T5"/>
<sequence length="221" mass="23661">MRAMTATIDELAPFRWLGLPESDGGGPPLGVIFSVAYFRGLGAAEVARRFSRGTDPGTVMGFDGLIERVWEFVEETEGGYGGGHVGIVEAGEWCVAVEPHGWLTILSDVVAELSRGCEMLSINRHDHASVSDLVYAIDGEIVTTFPVGRPHDRHGADPDLLNDLLAELGMYPDLLDDPPGTATPDPAALSQAFALAARITGVPFTRDLLDHPMLVARIADL</sequence>
<protein>
    <submittedName>
        <fullName evidence="1">Uncharacterized protein</fullName>
    </submittedName>
</protein>
<reference evidence="1 2" key="1">
    <citation type="submission" date="2019-06" db="EMBL/GenBank/DDBJ databases">
        <title>Sequencing the genomes of 1000 actinobacteria strains.</title>
        <authorList>
            <person name="Klenk H.-P."/>
        </authorList>
    </citation>
    <scope>NUCLEOTIDE SEQUENCE [LARGE SCALE GENOMIC DNA]</scope>
    <source>
        <strain evidence="1 2">DSM 43186</strain>
    </source>
</reference>
<gene>
    <name evidence="1" type="ORF">FHX40_3886</name>
</gene>
<accession>A0A543J2T5</accession>
<keyword evidence="2" id="KW-1185">Reference proteome</keyword>
<proteinExistence type="predicted"/>
<comment type="caution">
    <text evidence="1">The sequence shown here is derived from an EMBL/GenBank/DDBJ whole genome shotgun (WGS) entry which is preliminary data.</text>
</comment>
<evidence type="ECO:0000313" key="2">
    <source>
        <dbReference type="Proteomes" id="UP000319213"/>
    </source>
</evidence>